<organism evidence="3 4">
    <name type="scientific">Nocardia aurea</name>
    <dbReference type="NCBI Taxonomy" id="2144174"/>
    <lineage>
        <taxon>Bacteria</taxon>
        <taxon>Bacillati</taxon>
        <taxon>Actinomycetota</taxon>
        <taxon>Actinomycetes</taxon>
        <taxon>Mycobacteriales</taxon>
        <taxon>Nocardiaceae</taxon>
        <taxon>Nocardia</taxon>
    </lineage>
</organism>
<evidence type="ECO:0000256" key="1">
    <source>
        <dbReference type="SAM" id="SignalP"/>
    </source>
</evidence>
<proteinExistence type="predicted"/>
<feature type="signal peptide" evidence="1">
    <location>
        <begin position="1"/>
        <end position="25"/>
    </location>
</feature>
<dbReference type="EMBL" id="JBFAKC010000001">
    <property type="protein sequence ID" value="MEV0706403.1"/>
    <property type="molecule type" value="Genomic_DNA"/>
</dbReference>
<feature type="domain" description="DUF4189" evidence="2">
    <location>
        <begin position="30"/>
        <end position="113"/>
    </location>
</feature>
<reference evidence="3 4" key="1">
    <citation type="submission" date="2024-06" db="EMBL/GenBank/DDBJ databases">
        <title>The Natural Products Discovery Center: Release of the First 8490 Sequenced Strains for Exploring Actinobacteria Biosynthetic Diversity.</title>
        <authorList>
            <person name="Kalkreuter E."/>
            <person name="Kautsar S.A."/>
            <person name="Yang D."/>
            <person name="Bader C.D."/>
            <person name="Teijaro C.N."/>
            <person name="Fluegel L."/>
            <person name="Davis C.M."/>
            <person name="Simpson J.R."/>
            <person name="Lauterbach L."/>
            <person name="Steele A.D."/>
            <person name="Gui C."/>
            <person name="Meng S."/>
            <person name="Li G."/>
            <person name="Viehrig K."/>
            <person name="Ye F."/>
            <person name="Su P."/>
            <person name="Kiefer A.F."/>
            <person name="Nichols A."/>
            <person name="Cepeda A.J."/>
            <person name="Yan W."/>
            <person name="Fan B."/>
            <person name="Jiang Y."/>
            <person name="Adhikari A."/>
            <person name="Zheng C.-J."/>
            <person name="Schuster L."/>
            <person name="Cowan T.M."/>
            <person name="Smanski M.J."/>
            <person name="Chevrette M.G."/>
            <person name="De Carvalho L.P.S."/>
            <person name="Shen B."/>
        </authorList>
    </citation>
    <scope>NUCLEOTIDE SEQUENCE [LARGE SCALE GENOMIC DNA]</scope>
    <source>
        <strain evidence="3 4">NPDC050403</strain>
    </source>
</reference>
<comment type="caution">
    <text evidence="3">The sequence shown here is derived from an EMBL/GenBank/DDBJ whole genome shotgun (WGS) entry which is preliminary data.</text>
</comment>
<protein>
    <submittedName>
        <fullName evidence="3">DUF4189 domain-containing protein</fullName>
    </submittedName>
</protein>
<dbReference type="Proteomes" id="UP001551695">
    <property type="component" value="Unassembled WGS sequence"/>
</dbReference>
<keyword evidence="4" id="KW-1185">Reference proteome</keyword>
<accession>A0ABV3FLV8</accession>
<evidence type="ECO:0000313" key="4">
    <source>
        <dbReference type="Proteomes" id="UP001551695"/>
    </source>
</evidence>
<name>A0ABV3FLV8_9NOCA</name>
<evidence type="ECO:0000259" key="2">
    <source>
        <dbReference type="Pfam" id="PF13827"/>
    </source>
</evidence>
<dbReference type="RefSeq" id="WP_357779601.1">
    <property type="nucleotide sequence ID" value="NZ_JBFAKC010000001.1"/>
</dbReference>
<sequence length="140" mass="14330">MKYLVRSLFITLLAIAAIGAGAAHASGDQFGAITVEKATNPYGVTHFYGSWADTREAARAAASARCGSATGNREAVCDLVTWANACVAAATRGVDYQWAEGANRAEATANALRLSNAVGVPGPIPLPASIGYVACTPNSE</sequence>
<dbReference type="InterPro" id="IPR025240">
    <property type="entry name" value="DUF4189"/>
</dbReference>
<dbReference type="Pfam" id="PF13827">
    <property type="entry name" value="DUF4189"/>
    <property type="match status" value="1"/>
</dbReference>
<gene>
    <name evidence="3" type="ORF">AB0I48_02450</name>
</gene>
<evidence type="ECO:0000313" key="3">
    <source>
        <dbReference type="EMBL" id="MEV0706403.1"/>
    </source>
</evidence>
<feature type="chain" id="PRO_5045335738" evidence="1">
    <location>
        <begin position="26"/>
        <end position="140"/>
    </location>
</feature>
<keyword evidence="1" id="KW-0732">Signal</keyword>